<dbReference type="EMBL" id="LWMW01000103">
    <property type="protein sequence ID" value="KZX15952.1"/>
    <property type="molecule type" value="Genomic_DNA"/>
</dbReference>
<evidence type="ECO:0000313" key="1">
    <source>
        <dbReference type="EMBL" id="KZX15952.1"/>
    </source>
</evidence>
<comment type="caution">
    <text evidence="1">The sequence shown here is derived from an EMBL/GenBank/DDBJ whole genome shotgun (WGS) entry which is preliminary data.</text>
</comment>
<evidence type="ECO:0000313" key="2">
    <source>
        <dbReference type="Proteomes" id="UP000077275"/>
    </source>
</evidence>
<accession>A0A166DU46</accession>
<dbReference type="RefSeq" id="WP_067259760.1">
    <property type="nucleotide sequence ID" value="NZ_LWMW01000103.1"/>
</dbReference>
<protein>
    <submittedName>
        <fullName evidence="1">Uncharacterized protein</fullName>
    </submittedName>
</protein>
<dbReference type="Proteomes" id="UP000077275">
    <property type="component" value="Unassembled WGS sequence"/>
</dbReference>
<proteinExistence type="predicted"/>
<dbReference type="OrthoDB" id="380023at2157"/>
<name>A0A166DU46_9EURY</name>
<reference evidence="1 2" key="1">
    <citation type="submission" date="2016-04" db="EMBL/GenBank/DDBJ databases">
        <title>Genome sequence of Methanobrevibacter cuticularis DSM 11139.</title>
        <authorList>
            <person name="Poehlein A."/>
            <person name="Seedorf H."/>
            <person name="Daniel R."/>
        </authorList>
    </citation>
    <scope>NUCLEOTIDE SEQUENCE [LARGE SCALE GENOMIC DNA]</scope>
    <source>
        <strain evidence="1 2">DSM 11139</strain>
    </source>
</reference>
<keyword evidence="2" id="KW-1185">Reference proteome</keyword>
<dbReference type="PATRIC" id="fig|47311.3.peg.1288"/>
<sequence length="116" mass="13209">MKIIEDEKIVIDDKNIYEPHETGLITILDSKIDLDILKSGNNKDFSIKGRILQENKCKLIKNYKIAEITALDTDPTDKNLDLQIGPFGEENIGSEEYVLPSERKCLLITCDEIEDI</sequence>
<dbReference type="AlphaFoldDB" id="A0A166DU46"/>
<organism evidence="1 2">
    <name type="scientific">Methanobrevibacter cuticularis</name>
    <dbReference type="NCBI Taxonomy" id="47311"/>
    <lineage>
        <taxon>Archaea</taxon>
        <taxon>Methanobacteriati</taxon>
        <taxon>Methanobacteriota</taxon>
        <taxon>Methanomada group</taxon>
        <taxon>Methanobacteria</taxon>
        <taxon>Methanobacteriales</taxon>
        <taxon>Methanobacteriaceae</taxon>
        <taxon>Methanobrevibacter</taxon>
    </lineage>
</organism>
<gene>
    <name evidence="1" type="ORF">MBCUT_11750</name>
</gene>